<dbReference type="RefSeq" id="WP_195811092.1">
    <property type="nucleotide sequence ID" value="NZ_CP064795.1"/>
</dbReference>
<reference evidence="1 2" key="1">
    <citation type="submission" date="2020-11" db="EMBL/GenBank/DDBJ databases">
        <title>Complete genome sequence for Salinimonas sp. strain G2-b.</title>
        <authorList>
            <person name="Park S.-J."/>
        </authorList>
    </citation>
    <scope>NUCLEOTIDE SEQUENCE [LARGE SCALE GENOMIC DNA]</scope>
    <source>
        <strain evidence="1 2">G2-b</strain>
    </source>
</reference>
<gene>
    <name evidence="1" type="ORF">IT774_01790</name>
</gene>
<dbReference type="InterPro" id="IPR027417">
    <property type="entry name" value="P-loop_NTPase"/>
</dbReference>
<dbReference type="KEGG" id="smaa:IT774_01790"/>
<name>A0A7S9DXW7_9ALTE</name>
<dbReference type="Gene3D" id="3.40.50.300">
    <property type="entry name" value="P-loop containing nucleotide triphosphate hydrolases"/>
    <property type="match status" value="1"/>
</dbReference>
<keyword evidence="2" id="KW-1185">Reference proteome</keyword>
<evidence type="ECO:0008006" key="3">
    <source>
        <dbReference type="Google" id="ProtNLM"/>
    </source>
</evidence>
<dbReference type="SUPFAM" id="SSF52540">
    <property type="entry name" value="P-loop containing nucleoside triphosphate hydrolases"/>
    <property type="match status" value="1"/>
</dbReference>
<evidence type="ECO:0000313" key="1">
    <source>
        <dbReference type="EMBL" id="QPG06013.1"/>
    </source>
</evidence>
<dbReference type="AlphaFoldDB" id="A0A7S9DXW7"/>
<dbReference type="EMBL" id="CP064795">
    <property type="protein sequence ID" value="QPG06013.1"/>
    <property type="molecule type" value="Genomic_DNA"/>
</dbReference>
<proteinExistence type="predicted"/>
<dbReference type="Proteomes" id="UP000595095">
    <property type="component" value="Chromosome"/>
</dbReference>
<accession>A0A7S9DXW7</accession>
<evidence type="ECO:0000313" key="2">
    <source>
        <dbReference type="Proteomes" id="UP000595095"/>
    </source>
</evidence>
<sequence>MKKVLLHIGTGKTGSSSIQKTLSRNRATLKSLGISYPKYGHPTNHEELNIPIKGDKGPRAIRERFKREEEDFESYRQRLLEEFLGHLNSNPDSIISAEHLYTLNQERINFLKQQFERCGIERVKVVIYLREPVSLYKSQLQQKLKASSQTITPGKWKYRFSAVIERWMNSFEDVEVREFDRGELFNQDVMDDFLQISARFFEQPTLANIKKSKSTNESYSLEQMYLLQQFRKTLLSDKEDVFMASSGALMRNFHTMGDESLTPAVLKDEVAEVIRYQTTGEVTRLREMLGNQLFKNFEPVTAKPKYNFENVSSVLDLFQTTENTEYETLQLAIKIIERNLN</sequence>
<protein>
    <recommendedName>
        <fullName evidence="3">Sulfotransferase family protein</fullName>
    </recommendedName>
</protein>
<organism evidence="1 2">
    <name type="scientific">Salinimonas marina</name>
    <dbReference type="NCBI Taxonomy" id="2785918"/>
    <lineage>
        <taxon>Bacteria</taxon>
        <taxon>Pseudomonadati</taxon>
        <taxon>Pseudomonadota</taxon>
        <taxon>Gammaproteobacteria</taxon>
        <taxon>Alteromonadales</taxon>
        <taxon>Alteromonadaceae</taxon>
        <taxon>Alteromonas/Salinimonas group</taxon>
        <taxon>Salinimonas</taxon>
    </lineage>
</organism>